<dbReference type="Gene3D" id="1.10.510.10">
    <property type="entry name" value="Transferase(Phosphotransferase) domain 1"/>
    <property type="match status" value="1"/>
</dbReference>
<comment type="cofactor">
    <cofactor evidence="2">
        <name>Mg(2+)</name>
        <dbReference type="ChEBI" id="CHEBI:18420"/>
    </cofactor>
</comment>
<keyword evidence="8 22" id="KW-0812">Transmembrane</keyword>
<evidence type="ECO:0000256" key="11">
    <source>
        <dbReference type="ARBA" id="ARBA00022741"/>
    </source>
</evidence>
<evidence type="ECO:0000256" key="8">
    <source>
        <dbReference type="ARBA" id="ARBA00022692"/>
    </source>
</evidence>
<comment type="catalytic activity">
    <reaction evidence="20">
        <text>L-threonyl-[receptor-protein] + ATP = O-phospho-L-threonyl-[receptor-protein] + ADP + H(+)</text>
        <dbReference type="Rhea" id="RHEA:44880"/>
        <dbReference type="Rhea" id="RHEA-COMP:11024"/>
        <dbReference type="Rhea" id="RHEA-COMP:11025"/>
        <dbReference type="ChEBI" id="CHEBI:15378"/>
        <dbReference type="ChEBI" id="CHEBI:30013"/>
        <dbReference type="ChEBI" id="CHEBI:30616"/>
        <dbReference type="ChEBI" id="CHEBI:61977"/>
        <dbReference type="ChEBI" id="CHEBI:456216"/>
        <dbReference type="EC" id="2.7.11.30"/>
    </reaction>
</comment>
<evidence type="ECO:0000256" key="9">
    <source>
        <dbReference type="ARBA" id="ARBA00022723"/>
    </source>
</evidence>
<evidence type="ECO:0000256" key="7">
    <source>
        <dbReference type="ARBA" id="ARBA00022679"/>
    </source>
</evidence>
<dbReference type="InterPro" id="IPR045860">
    <property type="entry name" value="Snake_toxin-like_sf"/>
</dbReference>
<keyword evidence="18" id="KW-0325">Glycoprotein</keyword>
<feature type="domain" description="Protein kinase" evidence="24">
    <location>
        <begin position="328"/>
        <end position="637"/>
    </location>
</feature>
<dbReference type="GO" id="GO:0005524">
    <property type="term" value="F:ATP binding"/>
    <property type="evidence" value="ECO:0007669"/>
    <property type="project" value="UniProtKB-KW"/>
</dbReference>
<sequence length="1135" mass="128616">MKVYQLCVITLISLCEECFGRVCISSRPNERELPLVKSPTVRCHSDYQSCFTRWDSVNETETITEQGCLNVGSHDICARSDCIERIDGTTSHNFCCCYTDLCNQNFTKVTDVEYKQITAKKKVESWDNSQKKLTKNAYSLQTKCGYHDNSRQESNGSMDYEVDQLPGTLLKDGSTVLCPGDDYCFTVWQVLNRENDTEIRIIKQGCWQKSDDKYCTVGPCVANRRSTKAKYCCCYGNLCNTNMSDIYDPSQHTTEDPQYSGAKHLAEEYSQYKEKTIIISLVSVVSVALIIMGVYLLYRLCLVSKKASNDSLHLVEAPPPRGMELEGVELEKQVCRGRNSEVWQGTMGTLNVAIKMFQSNHRQLYLNEKYIYSLPFMEHENLLKFYGCEERLTMEGYKQYWVVLSYCPVGNLHCYLKNNTVDWSTFCRMALTIVKGLSHLHTQIEKGDQFKPTIAHRDINTRNILVNPDNTCIIGDLGFSIATVGSKLMKNGHYESAEQASLQDVGTLRYMAPELLDGAANLRESETSLKQIDIYALGLVIWEIATRCTCLYNGVPVPDYTLPYQKEAGLHPTFEEMQILVSRNKVRPKFSEVWKDYNQAVRALKDTMEDCWDHDAEARLTSMCVEERMLDMMTLWVQESKNKAPTPLTTTSNMFSTTMEGIEGPSVSTGPSSLRPEISELNDSSTGHLIISSPPNTNVSRDIDNSFPRRGMSVSNSTVETFIPSTPSEGETFQKNFNVMLEKNNRVLQPHQGHNPTVERNTHKRSDEELAISGNTLIYGNELHNMNNNLSLNDSQLDNVNENLDTSLVQSDVLNMNTRHVHAPIPYLQNQVHRTGMGTRPKNANIINAGNKTEAKKTFLEKLFGQRGFNPLGFFHLGSKPWGKSNVNGNVQSVNAENAESDSGVQLNERISASHQPSINPGLRPNKNSANIYNQTPSNHDQQNRHKDLVVSIQNGRPVHRPSNINVSNPIGTDTSEDSTEPDDRVLPDLSDEIGIARMELFQPQKFKLVIKDKESDEKYSKSTSDISPYKDENGVLKLHRPDSLKLKGHNYKVNSSQTYPQNNIQDRKFKIKRRVKTPVKVKHGRFSLYDDRLMSQYCNEDDDENYCMKQTSASLYQIKKCCDDNSVKISHCNC</sequence>
<dbReference type="Proteomes" id="UP000596742">
    <property type="component" value="Unassembled WGS sequence"/>
</dbReference>
<keyword evidence="14" id="KW-0460">Magnesium</keyword>
<dbReference type="GO" id="GO:0030509">
    <property type="term" value="P:BMP signaling pathway"/>
    <property type="evidence" value="ECO:0007669"/>
    <property type="project" value="TreeGrafter"/>
</dbReference>
<dbReference type="InterPro" id="IPR011009">
    <property type="entry name" value="Kinase-like_dom_sf"/>
</dbReference>
<evidence type="ECO:0000256" key="17">
    <source>
        <dbReference type="ARBA" id="ARBA00023170"/>
    </source>
</evidence>
<evidence type="ECO:0000256" key="14">
    <source>
        <dbReference type="ARBA" id="ARBA00022842"/>
    </source>
</evidence>
<feature type="compositionally biased region" description="Polar residues" evidence="21">
    <location>
        <begin position="963"/>
        <end position="972"/>
    </location>
</feature>
<organism evidence="25 26">
    <name type="scientific">Mytilus galloprovincialis</name>
    <name type="common">Mediterranean mussel</name>
    <dbReference type="NCBI Taxonomy" id="29158"/>
    <lineage>
        <taxon>Eukaryota</taxon>
        <taxon>Metazoa</taxon>
        <taxon>Spiralia</taxon>
        <taxon>Lophotrochozoa</taxon>
        <taxon>Mollusca</taxon>
        <taxon>Bivalvia</taxon>
        <taxon>Autobranchia</taxon>
        <taxon>Pteriomorphia</taxon>
        <taxon>Mytilida</taxon>
        <taxon>Mytiloidea</taxon>
        <taxon>Mytilidae</taxon>
        <taxon>Mytilinae</taxon>
        <taxon>Mytilus</taxon>
    </lineage>
</organism>
<comment type="catalytic activity">
    <reaction evidence="19">
        <text>L-seryl-[receptor-protein] + ATP = O-phospho-L-seryl-[receptor-protein] + ADP + H(+)</text>
        <dbReference type="Rhea" id="RHEA:18673"/>
        <dbReference type="Rhea" id="RHEA-COMP:11022"/>
        <dbReference type="Rhea" id="RHEA-COMP:11023"/>
        <dbReference type="ChEBI" id="CHEBI:15378"/>
        <dbReference type="ChEBI" id="CHEBI:29999"/>
        <dbReference type="ChEBI" id="CHEBI:30616"/>
        <dbReference type="ChEBI" id="CHEBI:83421"/>
        <dbReference type="ChEBI" id="CHEBI:456216"/>
        <dbReference type="EC" id="2.7.11.30"/>
    </reaction>
</comment>
<keyword evidence="15 22" id="KW-1133">Transmembrane helix</keyword>
<dbReference type="Gene3D" id="2.10.60.10">
    <property type="entry name" value="CD59"/>
    <property type="match status" value="2"/>
</dbReference>
<evidence type="ECO:0000256" key="1">
    <source>
        <dbReference type="ARBA" id="ARBA00001936"/>
    </source>
</evidence>
<comment type="similarity">
    <text evidence="4">Belongs to the protein kinase superfamily. TKL Ser/Thr protein kinase family. TGFB receptor subfamily.</text>
</comment>
<dbReference type="SUPFAM" id="SSF57302">
    <property type="entry name" value="Snake toxin-like"/>
    <property type="match status" value="2"/>
</dbReference>
<proteinExistence type="inferred from homology"/>
<dbReference type="AlphaFoldDB" id="A0A8B6D8G3"/>
<evidence type="ECO:0000256" key="3">
    <source>
        <dbReference type="ARBA" id="ARBA00004479"/>
    </source>
</evidence>
<evidence type="ECO:0000256" key="15">
    <source>
        <dbReference type="ARBA" id="ARBA00022989"/>
    </source>
</evidence>
<dbReference type="FunFam" id="1.10.510.10:FF:000487">
    <property type="entry name" value="Anti-Muellerian hormone type-2 receptor"/>
    <property type="match status" value="1"/>
</dbReference>
<evidence type="ECO:0000256" key="5">
    <source>
        <dbReference type="ARBA" id="ARBA00012401"/>
    </source>
</evidence>
<evidence type="ECO:0000256" key="10">
    <source>
        <dbReference type="ARBA" id="ARBA00022729"/>
    </source>
</evidence>
<dbReference type="GO" id="GO:0005886">
    <property type="term" value="C:plasma membrane"/>
    <property type="evidence" value="ECO:0007669"/>
    <property type="project" value="TreeGrafter"/>
</dbReference>
<feature type="region of interest" description="Disordered" evidence="21">
    <location>
        <begin position="915"/>
        <end position="986"/>
    </location>
</feature>
<feature type="chain" id="PRO_5032838605" description="receptor protein serine/threonine kinase" evidence="23">
    <location>
        <begin position="21"/>
        <end position="1135"/>
    </location>
</feature>
<keyword evidence="7 25" id="KW-0808">Transferase</keyword>
<keyword evidence="6" id="KW-0723">Serine/threonine-protein kinase</keyword>
<dbReference type="InterPro" id="IPR000333">
    <property type="entry name" value="TGFB_receptor"/>
</dbReference>
<keyword evidence="10 23" id="KW-0732">Signal</keyword>
<gene>
    <name evidence="25" type="ORF">MGAL_10B067021</name>
</gene>
<dbReference type="GO" id="GO:0043235">
    <property type="term" value="C:receptor complex"/>
    <property type="evidence" value="ECO:0007669"/>
    <property type="project" value="TreeGrafter"/>
</dbReference>
<evidence type="ECO:0000313" key="26">
    <source>
        <dbReference type="Proteomes" id="UP000596742"/>
    </source>
</evidence>
<keyword evidence="16 22" id="KW-0472">Membrane</keyword>
<evidence type="ECO:0000256" key="16">
    <source>
        <dbReference type="ARBA" id="ARBA00023136"/>
    </source>
</evidence>
<evidence type="ECO:0000256" key="13">
    <source>
        <dbReference type="ARBA" id="ARBA00022840"/>
    </source>
</evidence>
<dbReference type="OrthoDB" id="669224at2759"/>
<feature type="signal peptide" evidence="23">
    <location>
        <begin position="1"/>
        <end position="20"/>
    </location>
</feature>
<evidence type="ECO:0000256" key="20">
    <source>
        <dbReference type="ARBA" id="ARBA00048773"/>
    </source>
</evidence>
<evidence type="ECO:0000256" key="12">
    <source>
        <dbReference type="ARBA" id="ARBA00022777"/>
    </source>
</evidence>
<evidence type="ECO:0000256" key="23">
    <source>
        <dbReference type="SAM" id="SignalP"/>
    </source>
</evidence>
<evidence type="ECO:0000256" key="21">
    <source>
        <dbReference type="SAM" id="MobiDB-lite"/>
    </source>
</evidence>
<dbReference type="PANTHER" id="PTHR23255">
    <property type="entry name" value="TRANSFORMING GROWTH FACTOR-BETA RECEPTOR TYPE I AND II"/>
    <property type="match status" value="1"/>
</dbReference>
<reference evidence="25" key="1">
    <citation type="submission" date="2018-11" db="EMBL/GenBank/DDBJ databases">
        <authorList>
            <person name="Alioto T."/>
            <person name="Alioto T."/>
        </authorList>
    </citation>
    <scope>NUCLEOTIDE SEQUENCE</scope>
</reference>
<keyword evidence="9" id="KW-0479">Metal-binding</keyword>
<feature type="transmembrane region" description="Helical" evidence="22">
    <location>
        <begin position="277"/>
        <end position="298"/>
    </location>
</feature>
<comment type="caution">
    <text evidence="25">The sequence shown here is derived from an EMBL/GenBank/DDBJ whole genome shotgun (WGS) entry which is preliminary data.</text>
</comment>
<dbReference type="CDD" id="cd14054">
    <property type="entry name" value="STKc_BMPR2_AMHR2"/>
    <property type="match status" value="1"/>
</dbReference>
<dbReference type="PROSITE" id="PS50011">
    <property type="entry name" value="PROTEIN_KINASE_DOM"/>
    <property type="match status" value="1"/>
</dbReference>
<dbReference type="EMBL" id="UYJE01002992">
    <property type="protein sequence ID" value="VDI15534.1"/>
    <property type="molecule type" value="Genomic_DNA"/>
</dbReference>
<comment type="subcellular location">
    <subcellularLocation>
        <location evidence="3">Membrane</location>
        <topology evidence="3">Single-pass type I membrane protein</topology>
    </subcellularLocation>
</comment>
<evidence type="ECO:0000259" key="24">
    <source>
        <dbReference type="PROSITE" id="PS50011"/>
    </source>
</evidence>
<dbReference type="SUPFAM" id="SSF56112">
    <property type="entry name" value="Protein kinase-like (PK-like)"/>
    <property type="match status" value="1"/>
</dbReference>
<evidence type="ECO:0000256" key="18">
    <source>
        <dbReference type="ARBA" id="ARBA00023180"/>
    </source>
</evidence>
<accession>A0A8B6D8G3</accession>
<dbReference type="InterPro" id="IPR001245">
    <property type="entry name" value="Ser-Thr/Tyr_kinase_cat_dom"/>
</dbReference>
<dbReference type="InterPro" id="IPR000719">
    <property type="entry name" value="Prot_kinase_dom"/>
</dbReference>
<dbReference type="GO" id="GO:0005024">
    <property type="term" value="F:transforming growth factor beta receptor activity"/>
    <property type="evidence" value="ECO:0007669"/>
    <property type="project" value="TreeGrafter"/>
</dbReference>
<keyword evidence="11" id="KW-0547">Nucleotide-binding</keyword>
<feature type="region of interest" description="Disordered" evidence="21">
    <location>
        <begin position="1014"/>
        <end position="1034"/>
    </location>
</feature>
<keyword evidence="17 25" id="KW-0675">Receptor</keyword>
<evidence type="ECO:0000256" key="4">
    <source>
        <dbReference type="ARBA" id="ARBA00009605"/>
    </source>
</evidence>
<evidence type="ECO:0000313" key="25">
    <source>
        <dbReference type="EMBL" id="VDI15534.1"/>
    </source>
</evidence>
<dbReference type="InterPro" id="IPR000472">
    <property type="entry name" value="Activin_recp"/>
</dbReference>
<protein>
    <recommendedName>
        <fullName evidence="5">receptor protein serine/threonine kinase</fullName>
        <ecNumber evidence="5">2.7.11.30</ecNumber>
    </recommendedName>
</protein>
<dbReference type="Gene3D" id="3.30.200.20">
    <property type="entry name" value="Phosphorylase Kinase, domain 1"/>
    <property type="match status" value="1"/>
</dbReference>
<keyword evidence="13" id="KW-0067">ATP-binding</keyword>
<dbReference type="EC" id="2.7.11.30" evidence="5"/>
<evidence type="ECO:0000256" key="19">
    <source>
        <dbReference type="ARBA" id="ARBA00047681"/>
    </source>
</evidence>
<feature type="compositionally biased region" description="Polar residues" evidence="21">
    <location>
        <begin position="926"/>
        <end position="941"/>
    </location>
</feature>
<comment type="cofactor">
    <cofactor evidence="1">
        <name>Mn(2+)</name>
        <dbReference type="ChEBI" id="CHEBI:29035"/>
    </cofactor>
</comment>
<evidence type="ECO:0000256" key="6">
    <source>
        <dbReference type="ARBA" id="ARBA00022527"/>
    </source>
</evidence>
<evidence type="ECO:0000256" key="2">
    <source>
        <dbReference type="ARBA" id="ARBA00001946"/>
    </source>
</evidence>
<dbReference type="Pfam" id="PF07714">
    <property type="entry name" value="PK_Tyr_Ser-Thr"/>
    <property type="match status" value="1"/>
</dbReference>
<dbReference type="Pfam" id="PF01064">
    <property type="entry name" value="Activin_recp"/>
    <property type="match status" value="1"/>
</dbReference>
<keyword evidence="12" id="KW-0418">Kinase</keyword>
<keyword evidence="26" id="KW-1185">Reference proteome</keyword>
<dbReference type="PANTHER" id="PTHR23255:SF100">
    <property type="entry name" value="RECEPTOR PROTEIN SERINE_THREONINE KINASE"/>
    <property type="match status" value="1"/>
</dbReference>
<evidence type="ECO:0000256" key="22">
    <source>
        <dbReference type="SAM" id="Phobius"/>
    </source>
</evidence>
<name>A0A8B6D8G3_MYTGA</name>